<dbReference type="Pfam" id="PF00072">
    <property type="entry name" value="Response_reg"/>
    <property type="match status" value="1"/>
</dbReference>
<evidence type="ECO:0000256" key="2">
    <source>
        <dbReference type="ARBA" id="ARBA00023125"/>
    </source>
</evidence>
<dbReference type="Gene3D" id="1.10.10.60">
    <property type="entry name" value="Homeodomain-like"/>
    <property type="match status" value="2"/>
</dbReference>
<gene>
    <name evidence="7" type="ordered locus">SpiGrapes_1434</name>
</gene>
<dbReference type="eggNOG" id="COG4753">
    <property type="taxonomic scope" value="Bacteria"/>
</dbReference>
<dbReference type="PROSITE" id="PS01124">
    <property type="entry name" value="HTH_ARAC_FAMILY_2"/>
    <property type="match status" value="1"/>
</dbReference>
<protein>
    <submittedName>
        <fullName evidence="7">Response regulator containing CheY-like receiver domain and AraC-type DNA-binding domain</fullName>
    </submittedName>
</protein>
<accession>G8QV09</accession>
<dbReference type="STRING" id="158190.SpiGrapes_1434"/>
<evidence type="ECO:0000256" key="3">
    <source>
        <dbReference type="ARBA" id="ARBA00023163"/>
    </source>
</evidence>
<evidence type="ECO:0000259" key="6">
    <source>
        <dbReference type="PROSITE" id="PS50110"/>
    </source>
</evidence>
<dbReference type="GO" id="GO:0000160">
    <property type="term" value="P:phosphorelay signal transduction system"/>
    <property type="evidence" value="ECO:0007669"/>
    <property type="project" value="InterPro"/>
</dbReference>
<evidence type="ECO:0000256" key="1">
    <source>
        <dbReference type="ARBA" id="ARBA00023015"/>
    </source>
</evidence>
<organism evidence="7 8">
    <name type="scientific">Sphaerochaeta pleomorpha (strain ATCC BAA-1885 / DSM 22778 / Grapes)</name>
    <dbReference type="NCBI Taxonomy" id="158190"/>
    <lineage>
        <taxon>Bacteria</taxon>
        <taxon>Pseudomonadati</taxon>
        <taxon>Spirochaetota</taxon>
        <taxon>Spirochaetia</taxon>
        <taxon>Spirochaetales</taxon>
        <taxon>Sphaerochaetaceae</taxon>
        <taxon>Sphaerochaeta</taxon>
    </lineage>
</organism>
<dbReference type="InterPro" id="IPR001789">
    <property type="entry name" value="Sig_transdc_resp-reg_receiver"/>
</dbReference>
<dbReference type="GO" id="GO:0043565">
    <property type="term" value="F:sequence-specific DNA binding"/>
    <property type="evidence" value="ECO:0007669"/>
    <property type="project" value="InterPro"/>
</dbReference>
<proteinExistence type="predicted"/>
<dbReference type="PRINTS" id="PR00032">
    <property type="entry name" value="HTHARAC"/>
</dbReference>
<dbReference type="SUPFAM" id="SSF52172">
    <property type="entry name" value="CheY-like"/>
    <property type="match status" value="1"/>
</dbReference>
<dbReference type="SMART" id="SM00342">
    <property type="entry name" value="HTH_ARAC"/>
    <property type="match status" value="1"/>
</dbReference>
<keyword evidence="8" id="KW-1185">Reference proteome</keyword>
<dbReference type="PANTHER" id="PTHR43280">
    <property type="entry name" value="ARAC-FAMILY TRANSCRIPTIONAL REGULATOR"/>
    <property type="match status" value="1"/>
</dbReference>
<dbReference type="InterPro" id="IPR018062">
    <property type="entry name" value="HTH_AraC-typ_CS"/>
</dbReference>
<evidence type="ECO:0000259" key="5">
    <source>
        <dbReference type="PROSITE" id="PS01124"/>
    </source>
</evidence>
<dbReference type="Proteomes" id="UP000005632">
    <property type="component" value="Chromosome"/>
</dbReference>
<dbReference type="EMBL" id="CP003155">
    <property type="protein sequence ID" value="AEV29245.1"/>
    <property type="molecule type" value="Genomic_DNA"/>
</dbReference>
<dbReference type="PROSITE" id="PS50110">
    <property type="entry name" value="RESPONSE_REGULATORY"/>
    <property type="match status" value="1"/>
</dbReference>
<dbReference type="SMART" id="SM00448">
    <property type="entry name" value="REC"/>
    <property type="match status" value="1"/>
</dbReference>
<dbReference type="GO" id="GO:0003700">
    <property type="term" value="F:DNA-binding transcription factor activity"/>
    <property type="evidence" value="ECO:0007669"/>
    <property type="project" value="InterPro"/>
</dbReference>
<dbReference type="OrthoDB" id="327083at2"/>
<dbReference type="PANTHER" id="PTHR43280:SF10">
    <property type="entry name" value="REGULATORY PROTEIN POCR"/>
    <property type="match status" value="1"/>
</dbReference>
<dbReference type="RefSeq" id="WP_014270093.1">
    <property type="nucleotide sequence ID" value="NC_016633.1"/>
</dbReference>
<dbReference type="InterPro" id="IPR011006">
    <property type="entry name" value="CheY-like_superfamily"/>
</dbReference>
<keyword evidence="3" id="KW-0804">Transcription</keyword>
<feature type="modified residue" description="4-aspartylphosphate" evidence="4">
    <location>
        <position position="54"/>
    </location>
</feature>
<dbReference type="PROSITE" id="PS00041">
    <property type="entry name" value="HTH_ARAC_FAMILY_1"/>
    <property type="match status" value="1"/>
</dbReference>
<dbReference type="AlphaFoldDB" id="G8QV09"/>
<feature type="domain" description="HTH araC/xylS-type" evidence="5">
    <location>
        <begin position="391"/>
        <end position="489"/>
    </location>
</feature>
<keyword evidence="4" id="KW-0597">Phosphoprotein</keyword>
<dbReference type="Gene3D" id="3.40.50.2300">
    <property type="match status" value="1"/>
</dbReference>
<dbReference type="InterPro" id="IPR018060">
    <property type="entry name" value="HTH_AraC"/>
</dbReference>
<feature type="domain" description="Response regulatory" evidence="6">
    <location>
        <begin position="3"/>
        <end position="119"/>
    </location>
</feature>
<keyword evidence="1" id="KW-0805">Transcription regulation</keyword>
<dbReference type="InterPro" id="IPR009057">
    <property type="entry name" value="Homeodomain-like_sf"/>
</dbReference>
<name>G8QV09_SPHPG</name>
<dbReference type="InterPro" id="IPR020449">
    <property type="entry name" value="Tscrpt_reg_AraC-type_HTH"/>
</dbReference>
<dbReference type="HOGENOM" id="CLU_000445_5_0_12"/>
<dbReference type="eggNOG" id="COG2207">
    <property type="taxonomic scope" value="Bacteria"/>
</dbReference>
<dbReference type="CDD" id="cd17536">
    <property type="entry name" value="REC_YesN-like"/>
    <property type="match status" value="1"/>
</dbReference>
<keyword evidence="2 7" id="KW-0238">DNA-binding</keyword>
<dbReference type="Pfam" id="PF12833">
    <property type="entry name" value="HTH_18"/>
    <property type="match status" value="1"/>
</dbReference>
<evidence type="ECO:0000256" key="4">
    <source>
        <dbReference type="PROSITE-ProRule" id="PRU00169"/>
    </source>
</evidence>
<dbReference type="SUPFAM" id="SSF46689">
    <property type="entry name" value="Homeodomain-like"/>
    <property type="match status" value="2"/>
</dbReference>
<evidence type="ECO:0000313" key="7">
    <source>
        <dbReference type="EMBL" id="AEV29245.1"/>
    </source>
</evidence>
<reference evidence="7 8" key="1">
    <citation type="submission" date="2011-11" db="EMBL/GenBank/DDBJ databases">
        <title>Complete sequence of Spirochaeta sp. grapes.</title>
        <authorList>
            <consortium name="US DOE Joint Genome Institute"/>
            <person name="Lucas S."/>
            <person name="Han J."/>
            <person name="Lapidus A."/>
            <person name="Cheng J.-F."/>
            <person name="Goodwin L."/>
            <person name="Pitluck S."/>
            <person name="Peters L."/>
            <person name="Ovchinnikova G."/>
            <person name="Munk A.C."/>
            <person name="Detter J.C."/>
            <person name="Han C."/>
            <person name="Tapia R."/>
            <person name="Land M."/>
            <person name="Hauser L."/>
            <person name="Kyrpides N."/>
            <person name="Ivanova N."/>
            <person name="Pagani I."/>
            <person name="Ritalahtilisa K."/>
            <person name="Loeffler F."/>
            <person name="Woyke T."/>
        </authorList>
    </citation>
    <scope>NUCLEOTIDE SEQUENCE [LARGE SCALE GENOMIC DNA]</scope>
    <source>
        <strain evidence="8">ATCC BAA-1885 / DSM 22778 / Grapes</strain>
    </source>
</reference>
<evidence type="ECO:0000313" key="8">
    <source>
        <dbReference type="Proteomes" id="UP000005632"/>
    </source>
</evidence>
<dbReference type="KEGG" id="sgp:SpiGrapes_1434"/>
<sequence length="494" mass="56626">MYTLLIADDERIECDAIELLVNRAKLPLECIKAKNGREAVELALQHQPDIAFLDIKMPGMDGIEAAKHIRENNPECHIIFLTAWSSFEFAQQAIRLGASEYLVKPVQRKDVYDLLDSLIEKLDEKKLAKEQHSGEIQEVLNLFSREFFAALKFGELPLDSVKSYFAMQGITSEQGVALVIGGMEESDVKSFFQNNQKLPKLQLCYFPAVDRITVLVFTNQPAKIIEQLAGFQSLAYSNIGSGMFFSDLAGIPQSISTASISYSHAYRLHMRFQRFIDILKIPKDSVNLQARTDEMLQNTLEGELGKAREIAHEIIDIINTSNDTPQKAMDELYEILVVFWYELNKSIPLLNLGKPQKGAVMELEIYLMDLLDSTCQAVLEDKQDRYSRAFKIVDQYLHAHYEQPISIELTSKMVNLNPKYFSQLFKTYLGSPFVEYLTKIRMEKAKQLLDEGTWNVKEVAEMTGFLDGNYFTRVFRQYYGMAPSVYREEKEEKK</sequence>